<dbReference type="GO" id="GO:0046872">
    <property type="term" value="F:metal ion binding"/>
    <property type="evidence" value="ECO:0007669"/>
    <property type="project" value="UniProtKB-KW"/>
</dbReference>
<keyword evidence="6" id="KW-1185">Reference proteome</keyword>
<dbReference type="InterPro" id="IPR006680">
    <property type="entry name" value="Amidohydro-rel"/>
</dbReference>
<evidence type="ECO:0000313" key="6">
    <source>
        <dbReference type="Proteomes" id="UP000190274"/>
    </source>
</evidence>
<dbReference type="Gene3D" id="3.20.20.140">
    <property type="entry name" value="Metal-dependent hydrolases"/>
    <property type="match status" value="2"/>
</dbReference>
<dbReference type="Proteomes" id="UP000190274">
    <property type="component" value="Chromosome D"/>
</dbReference>
<dbReference type="GO" id="GO:0006145">
    <property type="term" value="P:purine nucleobase catabolic process"/>
    <property type="evidence" value="ECO:0007669"/>
    <property type="project" value="TreeGrafter"/>
</dbReference>
<dbReference type="STRING" id="1266660.A0A1G4J8H8"/>
<sequence>MPVKAIASSRVAINGRLIAATIVYSTASGKIVEIFENEVVHSVGDPRLQRLNVTQYEIVSPHVIMPGLVDSHVHLNEPGRTEWEGFATGTRAAASGGVTTLVDMPLNAIPPTTTVEHLDVKLAAARDQLWCDVAFWGGLVPTNLDQLLPLVRRGVRGFKGFLMDSGVDEFPQIDENYIMNALDVLQKEKTMLLFHAEQCPPSPDHGLTDPSHTDYNFDHVRALEGGEHLAPSQVSALAASKVSASVEPRAGEPSHFVHSHNPCESALKTIAKESEVEGLDRIDPTTYAPFLASRPDEFETSAIQLLISCMTKSIRSYKRIPDVHIAHLSTQEALPILKHAQIDLGLPISAETCFHYLTFAAENIPAKATQYKCCPPIRNEDNRIALWNALRDGTIKTVVSDHSPCTPELKNLAEGDFLTAWGGISSVGLGLSIMITEGAEMNPPVSLIEIIKWCCENTAKQVGLHDVKGFLRVGYDADFVVLDQHRKRIISDGNIFYKNKLTAYDGRELRGQVVATYLRGNIVFDVESGHSTIPLGCTLLEPRRI</sequence>
<dbReference type="EMBL" id="LT598454">
    <property type="protein sequence ID" value="SCU86120.1"/>
    <property type="molecule type" value="Genomic_DNA"/>
</dbReference>
<dbReference type="GO" id="GO:0009442">
    <property type="term" value="P:allantoin assimilation pathway"/>
    <property type="evidence" value="ECO:0007669"/>
    <property type="project" value="EnsemblFungi"/>
</dbReference>
<gene>
    <name evidence="5" type="ORF">LADA_0D12420G</name>
</gene>
<dbReference type="PROSITE" id="PS01137">
    <property type="entry name" value="TATD_1"/>
    <property type="match status" value="1"/>
</dbReference>
<dbReference type="PANTHER" id="PTHR43668:SF2">
    <property type="entry name" value="ALLANTOINASE"/>
    <property type="match status" value="1"/>
</dbReference>
<evidence type="ECO:0000313" key="5">
    <source>
        <dbReference type="EMBL" id="SCU86120.1"/>
    </source>
</evidence>
<dbReference type="Pfam" id="PF01979">
    <property type="entry name" value="Amidohydro_1"/>
    <property type="match status" value="2"/>
</dbReference>
<protein>
    <submittedName>
        <fullName evidence="5">LADA_0D12420g1_1</fullName>
    </submittedName>
</protein>
<dbReference type="InterPro" id="IPR032466">
    <property type="entry name" value="Metal_Hydrolase"/>
</dbReference>
<proteinExistence type="predicted"/>
<dbReference type="GO" id="GO:0005737">
    <property type="term" value="C:cytoplasm"/>
    <property type="evidence" value="ECO:0007669"/>
    <property type="project" value="TreeGrafter"/>
</dbReference>
<evidence type="ECO:0000259" key="4">
    <source>
        <dbReference type="Pfam" id="PF01979"/>
    </source>
</evidence>
<keyword evidence="2" id="KW-0479">Metal-binding</keyword>
<evidence type="ECO:0000256" key="3">
    <source>
        <dbReference type="ARBA" id="ARBA00022801"/>
    </source>
</evidence>
<comment type="cofactor">
    <cofactor evidence="1">
        <name>Zn(2+)</name>
        <dbReference type="ChEBI" id="CHEBI:29105"/>
    </cofactor>
</comment>
<feature type="domain" description="Amidohydrolase-related" evidence="4">
    <location>
        <begin position="378"/>
        <end position="523"/>
    </location>
</feature>
<dbReference type="InterPro" id="IPR002195">
    <property type="entry name" value="Dihydroorotase_CS"/>
</dbReference>
<dbReference type="PANTHER" id="PTHR43668">
    <property type="entry name" value="ALLANTOINASE"/>
    <property type="match status" value="1"/>
</dbReference>
<dbReference type="InterPro" id="IPR018228">
    <property type="entry name" value="DNase_TatD-rel_CS"/>
</dbReference>
<evidence type="ECO:0000256" key="2">
    <source>
        <dbReference type="ARBA" id="ARBA00022723"/>
    </source>
</evidence>
<dbReference type="GO" id="GO:0004038">
    <property type="term" value="F:allantoinase activity"/>
    <property type="evidence" value="ECO:0007669"/>
    <property type="project" value="EnsemblFungi"/>
</dbReference>
<keyword evidence="3" id="KW-0378">Hydrolase</keyword>
<feature type="domain" description="Amidohydrolase-related" evidence="4">
    <location>
        <begin position="63"/>
        <end position="196"/>
    </location>
</feature>
<dbReference type="InterPro" id="IPR011059">
    <property type="entry name" value="Metal-dep_hydrolase_composite"/>
</dbReference>
<dbReference type="AlphaFoldDB" id="A0A1G4J8H8"/>
<organism evidence="5 6">
    <name type="scientific">Lachancea dasiensis</name>
    <dbReference type="NCBI Taxonomy" id="1072105"/>
    <lineage>
        <taxon>Eukaryota</taxon>
        <taxon>Fungi</taxon>
        <taxon>Dikarya</taxon>
        <taxon>Ascomycota</taxon>
        <taxon>Saccharomycotina</taxon>
        <taxon>Saccharomycetes</taxon>
        <taxon>Saccharomycetales</taxon>
        <taxon>Saccharomycetaceae</taxon>
        <taxon>Lachancea</taxon>
    </lineage>
</organism>
<accession>A0A1G4J8H8</accession>
<dbReference type="OrthoDB" id="10258955at2759"/>
<evidence type="ECO:0000256" key="1">
    <source>
        <dbReference type="ARBA" id="ARBA00001947"/>
    </source>
</evidence>
<dbReference type="SUPFAM" id="SSF51556">
    <property type="entry name" value="Metallo-dependent hydrolases"/>
    <property type="match status" value="1"/>
</dbReference>
<reference evidence="5 6" key="1">
    <citation type="submission" date="2016-03" db="EMBL/GenBank/DDBJ databases">
        <authorList>
            <person name="Devillers H."/>
        </authorList>
    </citation>
    <scope>NUCLEOTIDE SEQUENCE [LARGE SCALE GENOMIC DNA]</scope>
    <source>
        <strain evidence="5">CBS 10888</strain>
    </source>
</reference>
<dbReference type="SUPFAM" id="SSF51338">
    <property type="entry name" value="Composite domain of metallo-dependent hydrolases"/>
    <property type="match status" value="1"/>
</dbReference>
<dbReference type="InterPro" id="IPR050138">
    <property type="entry name" value="DHOase/Allantoinase_Hydrolase"/>
</dbReference>
<name>A0A1G4J8H8_9SACH</name>
<dbReference type="PROSITE" id="PS00482">
    <property type="entry name" value="DIHYDROOROTASE_1"/>
    <property type="match status" value="1"/>
</dbReference>